<accession>A0ABR8QNQ8</accession>
<dbReference type="Proteomes" id="UP000657931">
    <property type="component" value="Unassembled WGS sequence"/>
</dbReference>
<proteinExistence type="predicted"/>
<name>A0ABR8QNQ8_9BACI</name>
<comment type="caution">
    <text evidence="1">The sequence shown here is derived from an EMBL/GenBank/DDBJ whole genome shotgun (WGS) entry which is preliminary data.</text>
</comment>
<evidence type="ECO:0000313" key="2">
    <source>
        <dbReference type="Proteomes" id="UP000657931"/>
    </source>
</evidence>
<evidence type="ECO:0000313" key="1">
    <source>
        <dbReference type="EMBL" id="MBD7937164.1"/>
    </source>
</evidence>
<keyword evidence="2" id="KW-1185">Reference proteome</keyword>
<dbReference type="RefSeq" id="WP_191813134.1">
    <property type="nucleotide sequence ID" value="NZ_JACSQT010000003.1"/>
</dbReference>
<sequence length="104" mass="12148">MNINFEDLPKHEVSIRSLKNLEKVMFAQDEYGIKKYNNPLNYTQKYDWLAMFTEEMADALKYIQCEIDRKEEVIQLLNASLRVSNPKDYVEAALNLLNVEGTGK</sequence>
<gene>
    <name evidence="1" type="ORF">H9655_08980</name>
</gene>
<protein>
    <recommendedName>
        <fullName evidence="3">Phage protein</fullName>
    </recommendedName>
</protein>
<organism evidence="1 2">
    <name type="scientific">Cytobacillus stercorigallinarum</name>
    <dbReference type="NCBI Taxonomy" id="2762240"/>
    <lineage>
        <taxon>Bacteria</taxon>
        <taxon>Bacillati</taxon>
        <taxon>Bacillota</taxon>
        <taxon>Bacilli</taxon>
        <taxon>Bacillales</taxon>
        <taxon>Bacillaceae</taxon>
        <taxon>Cytobacillus</taxon>
    </lineage>
</organism>
<reference evidence="1 2" key="1">
    <citation type="submission" date="2020-08" db="EMBL/GenBank/DDBJ databases">
        <title>A Genomic Blueprint of the Chicken Gut Microbiome.</title>
        <authorList>
            <person name="Gilroy R."/>
            <person name="Ravi A."/>
            <person name="Getino M."/>
            <person name="Pursley I."/>
            <person name="Horton D.L."/>
            <person name="Alikhan N.-F."/>
            <person name="Baker D."/>
            <person name="Gharbi K."/>
            <person name="Hall N."/>
            <person name="Watson M."/>
            <person name="Adriaenssens E.M."/>
            <person name="Foster-Nyarko E."/>
            <person name="Jarju S."/>
            <person name="Secka A."/>
            <person name="Antonio M."/>
            <person name="Oren A."/>
            <person name="Chaudhuri R."/>
            <person name="La Ragione R.M."/>
            <person name="Hildebrand F."/>
            <person name="Pallen M.J."/>
        </authorList>
    </citation>
    <scope>NUCLEOTIDE SEQUENCE [LARGE SCALE GENOMIC DNA]</scope>
    <source>
        <strain evidence="1 2">Sa5YUA1</strain>
    </source>
</reference>
<evidence type="ECO:0008006" key="3">
    <source>
        <dbReference type="Google" id="ProtNLM"/>
    </source>
</evidence>
<dbReference type="EMBL" id="JACSQT010000003">
    <property type="protein sequence ID" value="MBD7937164.1"/>
    <property type="molecule type" value="Genomic_DNA"/>
</dbReference>